<dbReference type="Gene3D" id="3.40.50.10140">
    <property type="entry name" value="Toll/interleukin-1 receptor homology (TIR) domain"/>
    <property type="match status" value="1"/>
</dbReference>
<organism evidence="2 3">
    <name type="scientific">Kriegella aquimaris</name>
    <dbReference type="NCBI Taxonomy" id="192904"/>
    <lineage>
        <taxon>Bacteria</taxon>
        <taxon>Pseudomonadati</taxon>
        <taxon>Bacteroidota</taxon>
        <taxon>Flavobacteriia</taxon>
        <taxon>Flavobacteriales</taxon>
        <taxon>Flavobacteriaceae</taxon>
        <taxon>Kriegella</taxon>
    </lineage>
</organism>
<dbReference type="EMBL" id="FNGV01000006">
    <property type="protein sequence ID" value="SDM20372.1"/>
    <property type="molecule type" value="Genomic_DNA"/>
</dbReference>
<proteinExistence type="predicted"/>
<dbReference type="AlphaFoldDB" id="A0A1G9RAM1"/>
<dbReference type="RefSeq" id="WP_089889968.1">
    <property type="nucleotide sequence ID" value="NZ_FNGV01000006.1"/>
</dbReference>
<evidence type="ECO:0000313" key="3">
    <source>
        <dbReference type="Proteomes" id="UP000199440"/>
    </source>
</evidence>
<dbReference type="OrthoDB" id="1418609at2"/>
<sequence length="224" mass="25618">MESIFLSYHFDQNVESLAGSIKRLIHSHDLEVIDGHRLEGQQLTDAVAERIQGADAMVVLLSKRGEGKTNDWVQHERTTAFTHKIPFIALIEEGLPNNGPFQTFEYIRYKPDDLVEALLKVSETIFKWKLRLGERVEAYLEPEEIVALVRSNYNQKDIVKYRFFSSKTGWSTWKEALIKPQSGGLSLFLEGVGKNTEMQIQVTTKNGIYTSDVINRNLRISMSL</sequence>
<name>A0A1G9RAM1_9FLAO</name>
<feature type="domain" description="TIR" evidence="1">
    <location>
        <begin position="4"/>
        <end position="110"/>
    </location>
</feature>
<protein>
    <submittedName>
        <fullName evidence="2">TIR domain-containing protein</fullName>
    </submittedName>
</protein>
<keyword evidence="3" id="KW-1185">Reference proteome</keyword>
<dbReference type="STRING" id="192904.SAMN04488514_10660"/>
<evidence type="ECO:0000259" key="1">
    <source>
        <dbReference type="Pfam" id="PF13676"/>
    </source>
</evidence>
<gene>
    <name evidence="2" type="ORF">SAMN04488514_10660</name>
</gene>
<accession>A0A1G9RAM1</accession>
<evidence type="ECO:0000313" key="2">
    <source>
        <dbReference type="EMBL" id="SDM20372.1"/>
    </source>
</evidence>
<reference evidence="2 3" key="1">
    <citation type="submission" date="2016-10" db="EMBL/GenBank/DDBJ databases">
        <authorList>
            <person name="de Groot N.N."/>
        </authorList>
    </citation>
    <scope>NUCLEOTIDE SEQUENCE [LARGE SCALE GENOMIC DNA]</scope>
    <source>
        <strain evidence="2 3">DSM 19886</strain>
    </source>
</reference>
<dbReference type="Proteomes" id="UP000199440">
    <property type="component" value="Unassembled WGS sequence"/>
</dbReference>
<dbReference type="InterPro" id="IPR000157">
    <property type="entry name" value="TIR_dom"/>
</dbReference>
<dbReference type="Pfam" id="PF13676">
    <property type="entry name" value="TIR_2"/>
    <property type="match status" value="1"/>
</dbReference>
<dbReference type="GO" id="GO:0007165">
    <property type="term" value="P:signal transduction"/>
    <property type="evidence" value="ECO:0007669"/>
    <property type="project" value="InterPro"/>
</dbReference>
<dbReference type="InterPro" id="IPR035897">
    <property type="entry name" value="Toll_tir_struct_dom_sf"/>
</dbReference>